<proteinExistence type="predicted"/>
<keyword evidence="2" id="KW-0813">Transport</keyword>
<dbReference type="PROSITE" id="PS00216">
    <property type="entry name" value="SUGAR_TRANSPORT_1"/>
    <property type="match status" value="1"/>
</dbReference>
<evidence type="ECO:0000313" key="10">
    <source>
        <dbReference type="Proteomes" id="UP000244077"/>
    </source>
</evidence>
<keyword evidence="6 7" id="KW-0472">Membrane</keyword>
<keyword evidence="5 7" id="KW-1133">Transmembrane helix</keyword>
<evidence type="ECO:0000259" key="8">
    <source>
        <dbReference type="PROSITE" id="PS50850"/>
    </source>
</evidence>
<dbReference type="InterPro" id="IPR036259">
    <property type="entry name" value="MFS_trans_sf"/>
</dbReference>
<evidence type="ECO:0000256" key="7">
    <source>
        <dbReference type="SAM" id="Phobius"/>
    </source>
</evidence>
<comment type="subcellular location">
    <subcellularLocation>
        <location evidence="1">Cell membrane</location>
        <topology evidence="1">Multi-pass membrane protein</topology>
    </subcellularLocation>
</comment>
<dbReference type="PANTHER" id="PTHR23517:SF3">
    <property type="entry name" value="INTEGRAL MEMBRANE TRANSPORT PROTEIN"/>
    <property type="match status" value="1"/>
</dbReference>
<feature type="domain" description="Major facilitator superfamily (MFS) profile" evidence="8">
    <location>
        <begin position="20"/>
        <end position="422"/>
    </location>
</feature>
<feature type="transmembrane region" description="Helical" evidence="7">
    <location>
        <begin position="86"/>
        <end position="103"/>
    </location>
</feature>
<feature type="transmembrane region" description="Helical" evidence="7">
    <location>
        <begin position="53"/>
        <end position="74"/>
    </location>
</feature>
<feature type="transmembrane region" description="Helical" evidence="7">
    <location>
        <begin position="312"/>
        <end position="333"/>
    </location>
</feature>
<sequence length="436" mass="46955">MTDGAFPRGLRANLSQVSHQLIQVMLVGFAIGMTRTVVPALAESEFGLERGSFLLLASFVVAFGVVKAVMNFVAGRWSERIGRKRGLVWGWVVALPIPVMIWYASDWTWIVAATVLLGVNQGLCWSMTQTAKLDITKAEERGLTMGLNEFSGYVGVAIAGILTAYAAEWLSARTGLLVFGMAVVLLALVPTVVWVKDTLPWAKAETAAHKAAPPKSLPRYPQGVSEHPTTGEVFALMSWRDRRLFAISQAGLVEKFVDALVWALFPVFLVTQGATLTEVGWIVGTYGFVWGGSQLFTGRLSDHFSRFWPNVLGMWICGAGVAMVVMGTGALWWSVSAGVAGFGMALLYPNLSAAVADITPPAWRGSAIGIYRFWRDLGYAIGALGLGLAASLTGAAEAAFWFVAISMLVSGAVLFWLGEETHPRLNPAEQPETAHA</sequence>
<dbReference type="Proteomes" id="UP000244077">
    <property type="component" value="Unassembled WGS sequence"/>
</dbReference>
<dbReference type="InterPro" id="IPR011701">
    <property type="entry name" value="MFS"/>
</dbReference>
<feature type="transmembrane region" description="Helical" evidence="7">
    <location>
        <begin position="21"/>
        <end position="41"/>
    </location>
</feature>
<dbReference type="InterPro" id="IPR050171">
    <property type="entry name" value="MFS_Transporters"/>
</dbReference>
<name>A0A2T5H3V9_9RHOB</name>
<dbReference type="RefSeq" id="WP_107818114.1">
    <property type="nucleotide sequence ID" value="NZ_QAOH01000032.1"/>
</dbReference>
<comment type="caution">
    <text evidence="9">The sequence shown here is derived from an EMBL/GenBank/DDBJ whole genome shotgun (WGS) entry which is preliminary data.</text>
</comment>
<feature type="transmembrane region" description="Helical" evidence="7">
    <location>
        <begin position="150"/>
        <end position="170"/>
    </location>
</feature>
<dbReference type="AlphaFoldDB" id="A0A2T5H3V9"/>
<evidence type="ECO:0000256" key="3">
    <source>
        <dbReference type="ARBA" id="ARBA00022475"/>
    </source>
</evidence>
<dbReference type="PROSITE" id="PS50850">
    <property type="entry name" value="MFS"/>
    <property type="match status" value="1"/>
</dbReference>
<evidence type="ECO:0000256" key="1">
    <source>
        <dbReference type="ARBA" id="ARBA00004651"/>
    </source>
</evidence>
<dbReference type="SUPFAM" id="SSF103473">
    <property type="entry name" value="MFS general substrate transporter"/>
    <property type="match status" value="1"/>
</dbReference>
<feature type="transmembrane region" description="Helical" evidence="7">
    <location>
        <begin position="399"/>
        <end position="417"/>
    </location>
</feature>
<gene>
    <name evidence="9" type="ORF">C8N42_13212</name>
</gene>
<keyword evidence="4 7" id="KW-0812">Transmembrane</keyword>
<dbReference type="GO" id="GO:0005886">
    <property type="term" value="C:plasma membrane"/>
    <property type="evidence" value="ECO:0007669"/>
    <property type="project" value="UniProtKB-SubCell"/>
</dbReference>
<evidence type="ECO:0000256" key="2">
    <source>
        <dbReference type="ARBA" id="ARBA00022448"/>
    </source>
</evidence>
<feature type="transmembrane region" description="Helical" evidence="7">
    <location>
        <begin position="176"/>
        <end position="195"/>
    </location>
</feature>
<organism evidence="9 10">
    <name type="scientific">Celeribacter persicus</name>
    <dbReference type="NCBI Taxonomy" id="1651082"/>
    <lineage>
        <taxon>Bacteria</taxon>
        <taxon>Pseudomonadati</taxon>
        <taxon>Pseudomonadota</taxon>
        <taxon>Alphaproteobacteria</taxon>
        <taxon>Rhodobacterales</taxon>
        <taxon>Roseobacteraceae</taxon>
        <taxon>Celeribacter</taxon>
    </lineage>
</organism>
<dbReference type="InterPro" id="IPR020846">
    <property type="entry name" value="MFS_dom"/>
</dbReference>
<keyword evidence="3" id="KW-1003">Cell membrane</keyword>
<feature type="transmembrane region" description="Helical" evidence="7">
    <location>
        <begin position="339"/>
        <end position="356"/>
    </location>
</feature>
<dbReference type="GO" id="GO:0022857">
    <property type="term" value="F:transmembrane transporter activity"/>
    <property type="evidence" value="ECO:0007669"/>
    <property type="project" value="InterPro"/>
</dbReference>
<dbReference type="EMBL" id="QAOH01000032">
    <property type="protein sequence ID" value="PTQ66263.1"/>
    <property type="molecule type" value="Genomic_DNA"/>
</dbReference>
<dbReference type="Gene3D" id="1.20.1250.20">
    <property type="entry name" value="MFS general substrate transporter like domains"/>
    <property type="match status" value="2"/>
</dbReference>
<feature type="transmembrane region" description="Helical" evidence="7">
    <location>
        <begin position="377"/>
        <end position="393"/>
    </location>
</feature>
<evidence type="ECO:0000256" key="4">
    <source>
        <dbReference type="ARBA" id="ARBA00022692"/>
    </source>
</evidence>
<dbReference type="PANTHER" id="PTHR23517">
    <property type="entry name" value="RESISTANCE PROTEIN MDTM, PUTATIVE-RELATED-RELATED"/>
    <property type="match status" value="1"/>
</dbReference>
<evidence type="ECO:0000256" key="5">
    <source>
        <dbReference type="ARBA" id="ARBA00022989"/>
    </source>
</evidence>
<keyword evidence="10" id="KW-1185">Reference proteome</keyword>
<reference evidence="9 10" key="1">
    <citation type="submission" date="2018-04" db="EMBL/GenBank/DDBJ databases">
        <title>Genomic Encyclopedia of Archaeal and Bacterial Type Strains, Phase II (KMG-II): from individual species to whole genera.</title>
        <authorList>
            <person name="Goeker M."/>
        </authorList>
    </citation>
    <scope>NUCLEOTIDE SEQUENCE [LARGE SCALE GENOMIC DNA]</scope>
    <source>
        <strain evidence="9 10">DSM 100434</strain>
    </source>
</reference>
<dbReference type="Pfam" id="PF07690">
    <property type="entry name" value="MFS_1"/>
    <property type="match status" value="2"/>
</dbReference>
<dbReference type="InterPro" id="IPR005829">
    <property type="entry name" value="Sugar_transporter_CS"/>
</dbReference>
<evidence type="ECO:0000313" key="9">
    <source>
        <dbReference type="EMBL" id="PTQ66263.1"/>
    </source>
</evidence>
<accession>A0A2T5H3V9</accession>
<dbReference type="OrthoDB" id="9810492at2"/>
<evidence type="ECO:0000256" key="6">
    <source>
        <dbReference type="ARBA" id="ARBA00023136"/>
    </source>
</evidence>
<protein>
    <submittedName>
        <fullName evidence="9">Putative MFS family arabinose efflux permease</fullName>
    </submittedName>
</protein>